<dbReference type="GeneID" id="121400602"/>
<reference evidence="4" key="2">
    <citation type="submission" date="2025-08" db="UniProtKB">
        <authorList>
            <consortium name="RefSeq"/>
        </authorList>
    </citation>
    <scope>IDENTIFICATION</scope>
    <source>
        <strain evidence="4">J_2021</strain>
        <tissue evidence="4">Erythrocytes</tissue>
    </source>
</reference>
<dbReference type="RefSeq" id="XP_041439950.1">
    <property type="nucleotide sequence ID" value="XM_041584016.1"/>
</dbReference>
<keyword evidence="3" id="KW-1185">Reference proteome</keyword>
<organism evidence="3 4">
    <name type="scientific">Xenopus laevis</name>
    <name type="common">African clawed frog</name>
    <dbReference type="NCBI Taxonomy" id="8355"/>
    <lineage>
        <taxon>Eukaryota</taxon>
        <taxon>Metazoa</taxon>
        <taxon>Chordata</taxon>
        <taxon>Craniata</taxon>
        <taxon>Vertebrata</taxon>
        <taxon>Euteleostomi</taxon>
        <taxon>Amphibia</taxon>
        <taxon>Batrachia</taxon>
        <taxon>Anura</taxon>
        <taxon>Pipoidea</taxon>
        <taxon>Pipidae</taxon>
        <taxon>Xenopodinae</taxon>
        <taxon>Xenopus</taxon>
        <taxon>Xenopus</taxon>
    </lineage>
</organism>
<protein>
    <submittedName>
        <fullName evidence="4">Uncharacterized protein LOC121400602</fullName>
    </submittedName>
</protein>
<dbReference type="KEGG" id="xla:121400602"/>
<keyword evidence="1" id="KW-0175">Coiled coil</keyword>
<feature type="region of interest" description="Disordered" evidence="2">
    <location>
        <begin position="57"/>
        <end position="78"/>
    </location>
</feature>
<dbReference type="Proteomes" id="UP000186698">
    <property type="component" value="Chromosome 2S"/>
</dbReference>
<evidence type="ECO:0000313" key="3">
    <source>
        <dbReference type="Proteomes" id="UP000186698"/>
    </source>
</evidence>
<gene>
    <name evidence="4" type="primary">LOC121400602</name>
</gene>
<dbReference type="OrthoDB" id="2130750at2759"/>
<proteinExistence type="predicted"/>
<reference evidence="3" key="1">
    <citation type="submission" date="2024-06" db="UniProtKB">
        <authorList>
            <consortium name="RefSeq"/>
        </authorList>
    </citation>
    <scope>NUCLEOTIDE SEQUENCE [LARGE SCALE GENOMIC DNA]</scope>
    <source>
        <strain evidence="3">J_2021</strain>
    </source>
</reference>
<evidence type="ECO:0000256" key="2">
    <source>
        <dbReference type="SAM" id="MobiDB-lite"/>
    </source>
</evidence>
<accession>A0A1L8H812</accession>
<dbReference type="InterPro" id="IPR036859">
    <property type="entry name" value="CAP-Gly_dom_sf"/>
</dbReference>
<dbReference type="OMA" id="WAVFTWA"/>
<feature type="coiled-coil region" evidence="1">
    <location>
        <begin position="92"/>
        <end position="119"/>
    </location>
</feature>
<evidence type="ECO:0000256" key="1">
    <source>
        <dbReference type="SAM" id="Coils"/>
    </source>
</evidence>
<dbReference type="PaxDb" id="8355-A0A1L8H812"/>
<name>A0A1L8H812_XENLA</name>
<dbReference type="AlphaFoldDB" id="A0A1L8H812"/>
<feature type="compositionally biased region" description="Polar residues" evidence="2">
    <location>
        <begin position="57"/>
        <end position="73"/>
    </location>
</feature>
<dbReference type="CTD" id="121400602"/>
<evidence type="ECO:0000313" key="4">
    <source>
        <dbReference type="RefSeq" id="XP_041439950.1"/>
    </source>
</evidence>
<dbReference type="STRING" id="8355.A0A1L8H812"/>
<dbReference type="SUPFAM" id="SSF74924">
    <property type="entry name" value="Cap-Gly domain"/>
    <property type="match status" value="1"/>
</dbReference>
<sequence length="312" mass="35252">MDVTQLLTSVKNSFCKIFNICNLAWSPRFWYKTSQQLVLQFTQEITSALSQLEEASTQKHGNGLSLSKNPQNTEGDHREELRAELRWLQDISISSIRRLQRVEEQMEKLESELCKEKEEWNTKYHELMAEQHIVKVQNSIIKIKDTQRLESKMDVPADATNGDMKCMKDVRQAISKEVGEHEIQPSTDGTRSSEGLSSLTSCLCRSRFACTNLVRTYAWTNSKNLSVFVPRSPLDLKIGSRVKVLLPSGRIGTGGVCTMGLLPEKAELQVGVHLDEPENQQCKVVIEGQHLSSGNQDNGISVPFSKVLMVWE</sequence>